<dbReference type="eggNOG" id="KOG0615">
    <property type="taxonomic scope" value="Eukaryota"/>
</dbReference>
<feature type="domain" description="Protein kinase" evidence="7">
    <location>
        <begin position="164"/>
        <end position="448"/>
    </location>
</feature>
<dbReference type="InParanoid" id="A3LNN2"/>
<dbReference type="STRING" id="322104.A3LNN2"/>
<dbReference type="GO" id="GO:0031297">
    <property type="term" value="P:replication fork processing"/>
    <property type="evidence" value="ECO:0007669"/>
    <property type="project" value="EnsemblFungi"/>
</dbReference>
<dbReference type="OrthoDB" id="407410at2759"/>
<protein>
    <submittedName>
        <fullName evidence="8">Protein kinase</fullName>
    </submittedName>
</protein>
<dbReference type="CDD" id="cd05117">
    <property type="entry name" value="STKc_CAMK"/>
    <property type="match status" value="1"/>
</dbReference>
<dbReference type="GO" id="GO:0004674">
    <property type="term" value="F:protein serine/threonine kinase activity"/>
    <property type="evidence" value="ECO:0007669"/>
    <property type="project" value="EnsemblFungi"/>
</dbReference>
<keyword evidence="8" id="KW-0418">Kinase</keyword>
<dbReference type="FunCoup" id="A3LNN2">
    <property type="interactions" value="520"/>
</dbReference>
<keyword evidence="3 4" id="KW-0067">ATP-binding</keyword>
<feature type="binding site" evidence="4">
    <location>
        <position position="193"/>
    </location>
    <ligand>
        <name>ATP</name>
        <dbReference type="ChEBI" id="CHEBI:30616"/>
    </ligand>
</feature>
<dbReference type="Pfam" id="PF00498">
    <property type="entry name" value="FHA"/>
    <property type="match status" value="1"/>
</dbReference>
<dbReference type="Pfam" id="PF00069">
    <property type="entry name" value="Pkinase"/>
    <property type="match status" value="1"/>
</dbReference>
<dbReference type="PROSITE" id="PS00107">
    <property type="entry name" value="PROTEIN_KINASE_ATP"/>
    <property type="match status" value="1"/>
</dbReference>
<organism evidence="8 9">
    <name type="scientific">Scheffersomyces stipitis (strain ATCC 58785 / CBS 6054 / NBRC 10063 / NRRL Y-11545)</name>
    <name type="common">Yeast</name>
    <name type="synonym">Pichia stipitis</name>
    <dbReference type="NCBI Taxonomy" id="322104"/>
    <lineage>
        <taxon>Eukaryota</taxon>
        <taxon>Fungi</taxon>
        <taxon>Dikarya</taxon>
        <taxon>Ascomycota</taxon>
        <taxon>Saccharomycotina</taxon>
        <taxon>Pichiomycetes</taxon>
        <taxon>Debaryomycetaceae</taxon>
        <taxon>Scheffersomyces</taxon>
    </lineage>
</organism>
<dbReference type="HOGENOM" id="CLU_000288_63_47_1"/>
<dbReference type="Gene3D" id="2.60.200.20">
    <property type="match status" value="1"/>
</dbReference>
<dbReference type="SMART" id="SM00220">
    <property type="entry name" value="S_TKc"/>
    <property type="match status" value="1"/>
</dbReference>
<dbReference type="InterPro" id="IPR000253">
    <property type="entry name" value="FHA_dom"/>
</dbReference>
<dbReference type="PROSITE" id="PS00108">
    <property type="entry name" value="PROTEIN_KINASE_ST"/>
    <property type="match status" value="1"/>
</dbReference>
<dbReference type="InterPro" id="IPR008271">
    <property type="entry name" value="Ser/Thr_kinase_AS"/>
</dbReference>
<evidence type="ECO:0000256" key="2">
    <source>
        <dbReference type="ARBA" id="ARBA00022741"/>
    </source>
</evidence>
<evidence type="ECO:0000256" key="5">
    <source>
        <dbReference type="SAM" id="MobiDB-lite"/>
    </source>
</evidence>
<evidence type="ECO:0000313" key="8">
    <source>
        <dbReference type="EMBL" id="ABN64358.2"/>
    </source>
</evidence>
<evidence type="ECO:0000256" key="3">
    <source>
        <dbReference type="ARBA" id="ARBA00022840"/>
    </source>
</evidence>
<feature type="region of interest" description="Disordered" evidence="5">
    <location>
        <begin position="1"/>
        <end position="26"/>
    </location>
</feature>
<dbReference type="SUPFAM" id="SSF49879">
    <property type="entry name" value="SMAD/FHA domain"/>
    <property type="match status" value="1"/>
</dbReference>
<dbReference type="Gene3D" id="1.10.510.10">
    <property type="entry name" value="Transferase(Phosphotransferase) domain 1"/>
    <property type="match status" value="1"/>
</dbReference>
<dbReference type="RefSeq" id="XP_001382387.2">
    <property type="nucleotide sequence ID" value="XM_001382350.1"/>
</dbReference>
<dbReference type="EMBL" id="CP000496">
    <property type="protein sequence ID" value="ABN64358.2"/>
    <property type="molecule type" value="Genomic_DNA"/>
</dbReference>
<dbReference type="GO" id="GO:0000077">
    <property type="term" value="P:DNA damage checkpoint signaling"/>
    <property type="evidence" value="ECO:0007669"/>
    <property type="project" value="EnsemblFungi"/>
</dbReference>
<dbReference type="GO" id="GO:0005524">
    <property type="term" value="F:ATP binding"/>
    <property type="evidence" value="ECO:0007669"/>
    <property type="project" value="UniProtKB-UniRule"/>
</dbReference>
<dbReference type="OMA" id="MLCAVQY"/>
<dbReference type="PANTHER" id="PTHR24347">
    <property type="entry name" value="SERINE/THREONINE-PROTEIN KINASE"/>
    <property type="match status" value="1"/>
</dbReference>
<dbReference type="KEGG" id="pic:PICST_29649"/>
<evidence type="ECO:0000313" key="9">
    <source>
        <dbReference type="Proteomes" id="UP000002258"/>
    </source>
</evidence>
<dbReference type="PROSITE" id="PS50006">
    <property type="entry name" value="FHA_DOMAIN"/>
    <property type="match status" value="1"/>
</dbReference>
<evidence type="ECO:0000259" key="6">
    <source>
        <dbReference type="PROSITE" id="PS50006"/>
    </source>
</evidence>
<dbReference type="Proteomes" id="UP000002258">
    <property type="component" value="Chromosome 2"/>
</dbReference>
<proteinExistence type="inferred from homology"/>
<dbReference type="InterPro" id="IPR011009">
    <property type="entry name" value="Kinase-like_dom_sf"/>
</dbReference>
<feature type="domain" description="FHA" evidence="6">
    <location>
        <begin position="63"/>
        <end position="115"/>
    </location>
</feature>
<gene>
    <name evidence="8" type="ORF">PICST_29649</name>
</gene>
<dbReference type="InterPro" id="IPR017441">
    <property type="entry name" value="Protein_kinase_ATP_BS"/>
</dbReference>
<accession>A3LNN2</accession>
<dbReference type="GeneID" id="4837602"/>
<comment type="similarity">
    <text evidence="1">Belongs to the protein kinase superfamily. CAMK Ser/Thr protein kinase family. CHEK2 subfamily.</text>
</comment>
<dbReference type="GO" id="GO:0006303">
    <property type="term" value="P:double-strand break repair via nonhomologous end joining"/>
    <property type="evidence" value="ECO:0007669"/>
    <property type="project" value="EnsemblFungi"/>
</dbReference>
<dbReference type="AlphaFoldDB" id="A3LNN2"/>
<sequence length="512" mass="57852">MSLQRKRALDENLQNSQNINEKSTKDDNILTKKPVFRYENIARFYNAEPGEPHINIPRKPSAIVIGRSSSCDIKIVGGDVSSKHCQLTITNNNQREYLYIVDISSNGLYVNDEKLGKGPPGVLLRSGDKISFAKTGGSYIVRYMADIVSSEQSKTYKKTFFEDYIIGNQLGSGHYAVVKEARDRSTGDVVAVKIFHPNKQATSNWSQEEAKLQQEMNLLLSIDHPNIVRFISHYIEPINQHSVATYLVLEKMNSGELFQRIINKGKLRENETKAFFKQLLSGLSYLHENNIIHRDIKPENILLDITPRTSKNQKQTGPWDEKEYDVRVKIADFGLAKFIGELKFTNTLCGTPAYVAPEVLKNDRNYSTKVDMWSTGVLLYVCLCGFPPFSDELGPPSMKEQILNGIFAFFSPYWDDIDDVVLDLISSLLAVDVGDRFDVKQTLAHEWFADGQKDVTDVTDDSAGASYFDSIQSIPSKKLIVRSNSQPQAMSIRDRFLSDMNLISDTERSSIL</sequence>
<dbReference type="SMART" id="SM00240">
    <property type="entry name" value="FHA"/>
    <property type="match status" value="1"/>
</dbReference>
<evidence type="ECO:0000256" key="4">
    <source>
        <dbReference type="PROSITE-ProRule" id="PRU10141"/>
    </source>
</evidence>
<evidence type="ECO:0000259" key="7">
    <source>
        <dbReference type="PROSITE" id="PS50011"/>
    </source>
</evidence>
<keyword evidence="9" id="KW-1185">Reference proteome</keyword>
<dbReference type="InterPro" id="IPR008984">
    <property type="entry name" value="SMAD_FHA_dom_sf"/>
</dbReference>
<dbReference type="InterPro" id="IPR000719">
    <property type="entry name" value="Prot_kinase_dom"/>
</dbReference>
<reference evidence="8 9" key="1">
    <citation type="journal article" date="2007" name="Nat. Biotechnol.">
        <title>Genome sequence of the lignocellulose-bioconverting and xylose-fermenting yeast Pichia stipitis.</title>
        <authorList>
            <person name="Jeffries T.W."/>
            <person name="Grigoriev I.V."/>
            <person name="Grimwood J."/>
            <person name="Laplaza J.M."/>
            <person name="Aerts A."/>
            <person name="Salamov A."/>
            <person name="Schmutz J."/>
            <person name="Lindquist E."/>
            <person name="Dehal P."/>
            <person name="Shapiro H."/>
            <person name="Jin Y.S."/>
            <person name="Passoth V."/>
            <person name="Richardson P.M."/>
        </authorList>
    </citation>
    <scope>NUCLEOTIDE SEQUENCE [LARGE SCALE GENOMIC DNA]</scope>
    <source>
        <strain evidence="9">ATCC 58785 / CBS 6054 / NBRC 10063 / NRRL Y-11545</strain>
    </source>
</reference>
<name>A3LNN2_PICST</name>
<dbReference type="GO" id="GO:0030447">
    <property type="term" value="P:filamentous growth"/>
    <property type="evidence" value="ECO:0007669"/>
    <property type="project" value="UniProtKB-ARBA"/>
</dbReference>
<keyword evidence="2 4" id="KW-0547">Nucleotide-binding</keyword>
<feature type="compositionally biased region" description="Polar residues" evidence="5">
    <location>
        <begin position="12"/>
        <end position="21"/>
    </location>
</feature>
<evidence type="ECO:0000256" key="1">
    <source>
        <dbReference type="ARBA" id="ARBA00005575"/>
    </source>
</evidence>
<dbReference type="FunFam" id="1.10.510.10:FF:000571">
    <property type="entry name" value="Maternal embryonic leucine zipper kinase"/>
    <property type="match status" value="1"/>
</dbReference>
<dbReference type="SUPFAM" id="SSF56112">
    <property type="entry name" value="Protein kinase-like (PK-like)"/>
    <property type="match status" value="1"/>
</dbReference>
<dbReference type="PROSITE" id="PS50011">
    <property type="entry name" value="PROTEIN_KINASE_DOM"/>
    <property type="match status" value="1"/>
</dbReference>
<keyword evidence="8" id="KW-0808">Transferase</keyword>
<dbReference type="CDD" id="cd00060">
    <property type="entry name" value="FHA"/>
    <property type="match status" value="1"/>
</dbReference>